<accession>A0A1L3I7E1</accession>
<protein>
    <submittedName>
        <fullName evidence="2">Peptidase M50B-like protein</fullName>
    </submittedName>
</protein>
<feature type="transmembrane region" description="Helical" evidence="1">
    <location>
        <begin position="77"/>
        <end position="99"/>
    </location>
</feature>
<dbReference type="PANTHER" id="PTHR33979:SF2">
    <property type="entry name" value="PEPTIDASE M50B-LIKE-DOMAIN-CONTAINING PROTEIN"/>
    <property type="match status" value="1"/>
</dbReference>
<keyword evidence="1" id="KW-0472">Membrane</keyword>
<organism evidence="2 3">
    <name type="scientific">Phaeobacter porticola</name>
    <dbReference type="NCBI Taxonomy" id="1844006"/>
    <lineage>
        <taxon>Bacteria</taxon>
        <taxon>Pseudomonadati</taxon>
        <taxon>Pseudomonadota</taxon>
        <taxon>Alphaproteobacteria</taxon>
        <taxon>Rhodobacterales</taxon>
        <taxon>Roseobacteraceae</taxon>
        <taxon>Phaeobacter</taxon>
    </lineage>
</organism>
<evidence type="ECO:0000313" key="3">
    <source>
        <dbReference type="Proteomes" id="UP000183859"/>
    </source>
</evidence>
<evidence type="ECO:0000256" key="1">
    <source>
        <dbReference type="SAM" id="Phobius"/>
    </source>
</evidence>
<dbReference type="AlphaFoldDB" id="A0A1L3I7E1"/>
<proteinExistence type="predicted"/>
<feature type="transmembrane region" description="Helical" evidence="1">
    <location>
        <begin position="153"/>
        <end position="171"/>
    </location>
</feature>
<dbReference type="EMBL" id="CP016364">
    <property type="protein sequence ID" value="APG48068.1"/>
    <property type="molecule type" value="Genomic_DNA"/>
</dbReference>
<reference evidence="3" key="1">
    <citation type="submission" date="2016-07" db="EMBL/GenBank/DDBJ databases">
        <title>Phaeobacter portensis sp. nov., a tropodithietic acid producing bacterium isolated from a German harbor.</title>
        <authorList>
            <person name="Freese H.M."/>
            <person name="Bunk B."/>
            <person name="Breider S."/>
            <person name="Brinkhoff T."/>
        </authorList>
    </citation>
    <scope>NUCLEOTIDE SEQUENCE [LARGE SCALE GENOMIC DNA]</scope>
    <source>
        <strain evidence="3">P97</strain>
    </source>
</reference>
<dbReference type="STRING" id="1844006.PhaeoP97_02691"/>
<name>A0A1L3I7E1_9RHOB</name>
<dbReference type="OrthoDB" id="5381474at2"/>
<dbReference type="InterPro" id="IPR049500">
    <property type="entry name" value="Peptidase_M50B-like"/>
</dbReference>
<feature type="transmembrane region" description="Helical" evidence="1">
    <location>
        <begin position="191"/>
        <end position="218"/>
    </location>
</feature>
<dbReference type="KEGG" id="php:PhaeoP97_02691"/>
<gene>
    <name evidence="2" type="ORF">PhaeoP97_02691</name>
</gene>
<sequence length="233" mass="25105">MQTLSRIFRGHWQLICLAVVIAILWPTQAVLPLRILTVFLHELSHAAATLLTGGEVVSLTIDPSEGGMVISRGGNRFLTLTAGYTGSLVIGSALFVIALRTDWDRTVLALFGGVTLAVAAVYIRDLFALGFTLATGAAMLAAARYFSLAANDMILRVIGISSMIYAPLDIYDDTIARAYLRSDARMMAEEFGGATMLWGGLWLTISLAMICVTLRYGLGPASNISWRSLKPTS</sequence>
<keyword evidence="1" id="KW-0812">Transmembrane</keyword>
<dbReference type="Pfam" id="PF13398">
    <property type="entry name" value="Peptidase_M50B"/>
    <property type="match status" value="1"/>
</dbReference>
<evidence type="ECO:0000313" key="2">
    <source>
        <dbReference type="EMBL" id="APG48068.1"/>
    </source>
</evidence>
<dbReference type="PANTHER" id="PTHR33979">
    <property type="entry name" value="OS02G0221600 PROTEIN"/>
    <property type="match status" value="1"/>
</dbReference>
<dbReference type="Proteomes" id="UP000183859">
    <property type="component" value="Chromosome"/>
</dbReference>
<keyword evidence="3" id="KW-1185">Reference proteome</keyword>
<dbReference type="RefSeq" id="WP_072505465.1">
    <property type="nucleotide sequence ID" value="NZ_CP016364.1"/>
</dbReference>
<keyword evidence="1" id="KW-1133">Transmembrane helix</keyword>
<feature type="transmembrane region" description="Helical" evidence="1">
    <location>
        <begin position="129"/>
        <end position="146"/>
    </location>
</feature>
<feature type="transmembrane region" description="Helical" evidence="1">
    <location>
        <begin position="106"/>
        <end position="123"/>
    </location>
</feature>